<dbReference type="InterPro" id="IPR036291">
    <property type="entry name" value="NAD(P)-bd_dom_sf"/>
</dbReference>
<reference evidence="3" key="1">
    <citation type="submission" date="2020-10" db="EMBL/GenBank/DDBJ databases">
        <authorList>
            <person name="Gilroy R."/>
        </authorList>
    </citation>
    <scope>NUCLEOTIDE SEQUENCE</scope>
    <source>
        <strain evidence="3">ChiBcec6-7307</strain>
    </source>
</reference>
<protein>
    <submittedName>
        <fullName evidence="3">TrkA family potassium uptake protein</fullName>
    </submittedName>
</protein>
<dbReference type="SUPFAM" id="SSF116726">
    <property type="entry name" value="TrkA C-terminal domain-like"/>
    <property type="match status" value="1"/>
</dbReference>
<dbReference type="Pfam" id="PF02080">
    <property type="entry name" value="TrkA_C"/>
    <property type="match status" value="1"/>
</dbReference>
<dbReference type="Gene3D" id="3.40.50.720">
    <property type="entry name" value="NAD(P)-binding Rossmann-like Domain"/>
    <property type="match status" value="1"/>
</dbReference>
<dbReference type="PROSITE" id="PS51202">
    <property type="entry name" value="RCK_C"/>
    <property type="match status" value="1"/>
</dbReference>
<proteinExistence type="predicted"/>
<reference evidence="3" key="2">
    <citation type="journal article" date="2021" name="PeerJ">
        <title>Extensive microbial diversity within the chicken gut microbiome revealed by metagenomics and culture.</title>
        <authorList>
            <person name="Gilroy R."/>
            <person name="Ravi A."/>
            <person name="Getino M."/>
            <person name="Pursley I."/>
            <person name="Horton D.L."/>
            <person name="Alikhan N.F."/>
            <person name="Baker D."/>
            <person name="Gharbi K."/>
            <person name="Hall N."/>
            <person name="Watson M."/>
            <person name="Adriaenssens E.M."/>
            <person name="Foster-Nyarko E."/>
            <person name="Jarju S."/>
            <person name="Secka A."/>
            <person name="Antonio M."/>
            <person name="Oren A."/>
            <person name="Chaudhuri R.R."/>
            <person name="La Ragione R."/>
            <person name="Hildebrand F."/>
            <person name="Pallen M.J."/>
        </authorList>
    </citation>
    <scope>NUCLEOTIDE SEQUENCE</scope>
    <source>
        <strain evidence="3">ChiBcec6-7307</strain>
    </source>
</reference>
<dbReference type="PROSITE" id="PS51201">
    <property type="entry name" value="RCK_N"/>
    <property type="match status" value="1"/>
</dbReference>
<dbReference type="InterPro" id="IPR036721">
    <property type="entry name" value="RCK_C_sf"/>
</dbReference>
<evidence type="ECO:0000313" key="4">
    <source>
        <dbReference type="Proteomes" id="UP000886889"/>
    </source>
</evidence>
<dbReference type="SUPFAM" id="SSF51735">
    <property type="entry name" value="NAD(P)-binding Rossmann-fold domains"/>
    <property type="match status" value="1"/>
</dbReference>
<evidence type="ECO:0000259" key="1">
    <source>
        <dbReference type="PROSITE" id="PS51201"/>
    </source>
</evidence>
<dbReference type="GO" id="GO:0008324">
    <property type="term" value="F:monoatomic cation transmembrane transporter activity"/>
    <property type="evidence" value="ECO:0007669"/>
    <property type="project" value="InterPro"/>
</dbReference>
<feature type="domain" description="RCK C-terminal" evidence="2">
    <location>
        <begin position="135"/>
        <end position="215"/>
    </location>
</feature>
<dbReference type="Proteomes" id="UP000886889">
    <property type="component" value="Unassembled WGS sequence"/>
</dbReference>
<dbReference type="PANTHER" id="PTHR43833">
    <property type="entry name" value="POTASSIUM CHANNEL PROTEIN 2-RELATED-RELATED"/>
    <property type="match status" value="1"/>
</dbReference>
<gene>
    <name evidence="3" type="ORF">IAC80_08370</name>
</gene>
<dbReference type="PANTHER" id="PTHR43833:SF7">
    <property type="entry name" value="KTR SYSTEM POTASSIUM UPTAKE PROTEIN C"/>
    <property type="match status" value="1"/>
</dbReference>
<comment type="caution">
    <text evidence="3">The sequence shown here is derived from an EMBL/GenBank/DDBJ whole genome shotgun (WGS) entry which is preliminary data.</text>
</comment>
<dbReference type="AlphaFoldDB" id="A0A9D1T8P0"/>
<dbReference type="Gene3D" id="3.30.70.1450">
    <property type="entry name" value="Regulator of K+ conductance, C-terminal domain"/>
    <property type="match status" value="1"/>
</dbReference>
<name>A0A9D1T8P0_9FIRM</name>
<dbReference type="EMBL" id="DVOS01000069">
    <property type="protein sequence ID" value="HIV23934.1"/>
    <property type="molecule type" value="Genomic_DNA"/>
</dbReference>
<dbReference type="Pfam" id="PF02254">
    <property type="entry name" value="TrkA_N"/>
    <property type="match status" value="1"/>
</dbReference>
<organism evidence="3 4">
    <name type="scientific">Candidatus Merdiplasma excrementigallinarum</name>
    <dbReference type="NCBI Taxonomy" id="2840864"/>
    <lineage>
        <taxon>Bacteria</taxon>
        <taxon>Bacillati</taxon>
        <taxon>Bacillota</taxon>
        <taxon>Clostridia</taxon>
        <taxon>Lachnospirales</taxon>
        <taxon>Lachnospiraceae</taxon>
        <taxon>Lachnospiraceae incertae sedis</taxon>
        <taxon>Candidatus Merdiplasma</taxon>
    </lineage>
</organism>
<dbReference type="InterPro" id="IPR050721">
    <property type="entry name" value="Trk_Ktr_HKT_K-transport"/>
</dbReference>
<dbReference type="InterPro" id="IPR003148">
    <property type="entry name" value="RCK_N"/>
</dbReference>
<dbReference type="GO" id="GO:0006813">
    <property type="term" value="P:potassium ion transport"/>
    <property type="evidence" value="ECO:0007669"/>
    <property type="project" value="InterPro"/>
</dbReference>
<accession>A0A9D1T8P0</accession>
<feature type="domain" description="RCK N-terminal" evidence="1">
    <location>
        <begin position="2"/>
        <end position="118"/>
    </location>
</feature>
<sequence>MKKRYVVFGVNRFGSSVARALEKAGCQVTAVDRDPEKIQMIADEVSYAMALDVEDPDAVAELDLKHMDGAVITMADQMEASIVAAMSCVEMKVGYVVARAKNEIHGRILKRIGVDKVVYPEQEMGERIGRYIAAQDFMDWIALSSEYSLVELIMPPEWEGKTLVELDLRNEHGFNVVGMKRGDEMIMQIDPRAALQKDTLLYVIGKNEDLEKFQN</sequence>
<dbReference type="InterPro" id="IPR006037">
    <property type="entry name" value="RCK_C"/>
</dbReference>
<evidence type="ECO:0000313" key="3">
    <source>
        <dbReference type="EMBL" id="HIV23934.1"/>
    </source>
</evidence>
<evidence type="ECO:0000259" key="2">
    <source>
        <dbReference type="PROSITE" id="PS51202"/>
    </source>
</evidence>